<dbReference type="InterPro" id="IPR036259">
    <property type="entry name" value="MFS_trans_sf"/>
</dbReference>
<evidence type="ECO:0000313" key="7">
    <source>
        <dbReference type="EMBL" id="MBU3813958.1"/>
    </source>
</evidence>
<name>A0A9E2KGG4_9BACE</name>
<dbReference type="Gene3D" id="1.20.1250.20">
    <property type="entry name" value="MFS general substrate transporter like domains"/>
    <property type="match status" value="2"/>
</dbReference>
<dbReference type="InterPro" id="IPR011701">
    <property type="entry name" value="MFS"/>
</dbReference>
<feature type="transmembrane region" description="Helical" evidence="6">
    <location>
        <begin position="364"/>
        <end position="383"/>
    </location>
</feature>
<feature type="transmembrane region" description="Helical" evidence="6">
    <location>
        <begin position="333"/>
        <end position="352"/>
    </location>
</feature>
<dbReference type="GO" id="GO:0022857">
    <property type="term" value="F:transmembrane transporter activity"/>
    <property type="evidence" value="ECO:0007669"/>
    <property type="project" value="InterPro"/>
</dbReference>
<evidence type="ECO:0000256" key="5">
    <source>
        <dbReference type="ARBA" id="ARBA00023136"/>
    </source>
</evidence>
<evidence type="ECO:0000256" key="3">
    <source>
        <dbReference type="ARBA" id="ARBA00022692"/>
    </source>
</evidence>
<feature type="transmembrane region" description="Helical" evidence="6">
    <location>
        <begin position="127"/>
        <end position="152"/>
    </location>
</feature>
<keyword evidence="3 6" id="KW-0812">Transmembrane</keyword>
<dbReference type="SUPFAM" id="SSF103473">
    <property type="entry name" value="MFS general substrate transporter"/>
    <property type="match status" value="1"/>
</dbReference>
<protein>
    <submittedName>
        <fullName evidence="7">MFS transporter</fullName>
    </submittedName>
</protein>
<feature type="transmembrane region" description="Helical" evidence="6">
    <location>
        <begin position="200"/>
        <end position="218"/>
    </location>
</feature>
<feature type="transmembrane region" description="Helical" evidence="6">
    <location>
        <begin position="12"/>
        <end position="32"/>
    </location>
</feature>
<accession>A0A9E2KGG4</accession>
<feature type="transmembrane region" description="Helical" evidence="6">
    <location>
        <begin position="89"/>
        <end position="107"/>
    </location>
</feature>
<feature type="transmembrane region" description="Helical" evidence="6">
    <location>
        <begin position="247"/>
        <end position="272"/>
    </location>
</feature>
<feature type="transmembrane region" description="Helical" evidence="6">
    <location>
        <begin position="164"/>
        <end position="188"/>
    </location>
</feature>
<organism evidence="7 8">
    <name type="scientific">Candidatus Bacteroides intestinipullorum</name>
    <dbReference type="NCBI Taxonomy" id="2838471"/>
    <lineage>
        <taxon>Bacteria</taxon>
        <taxon>Pseudomonadati</taxon>
        <taxon>Bacteroidota</taxon>
        <taxon>Bacteroidia</taxon>
        <taxon>Bacteroidales</taxon>
        <taxon>Bacteroidaceae</taxon>
        <taxon>Bacteroides</taxon>
    </lineage>
</organism>
<dbReference type="Pfam" id="PF07690">
    <property type="entry name" value="MFS_1"/>
    <property type="match status" value="1"/>
</dbReference>
<feature type="transmembrane region" description="Helical" evidence="6">
    <location>
        <begin position="310"/>
        <end position="327"/>
    </location>
</feature>
<keyword evidence="2" id="KW-1003">Cell membrane</keyword>
<feature type="transmembrane region" description="Helical" evidence="6">
    <location>
        <begin position="52"/>
        <end position="77"/>
    </location>
</feature>
<dbReference type="GO" id="GO:0005886">
    <property type="term" value="C:plasma membrane"/>
    <property type="evidence" value="ECO:0007669"/>
    <property type="project" value="UniProtKB-SubCell"/>
</dbReference>
<keyword evidence="5 6" id="KW-0472">Membrane</keyword>
<sequence>MTRQEVQTNYFGPFLTMVFLFFIVGFLTTANTQFQVPLKATFLSEVGGLKNTFATLITFSWFLAYPLCGGVGARWIARHGYKCTLIRSLWVMAAGLALFFFSSYFTVHYPTANLTVGTDLIPGGFLIFLLGSFVTGASVTILQVVINPYLVACHVKGTQSIQRLAIGGSANSIGTTLAPYFVTGVVFGGLSMEEIEISQLMLPFIVLIVLILVVAMTLQRFSLPDIQGTKAGADEKLERSVWSFRHLTLGVVAIFFYVGVEVCIGGNINLYALEMGCASPALLATLYWGGMLLGRLVGSSLNRISPRVQLTVTTLCAVVLVALAVVFDNPWLLTAVGLFHSIMWGAIFTLSVSGLGKYTSLASGVFMVGVVGGALLPLAQGLLADALAGWRYSWLIVLVGELFMLYYARSGSRIRPCDRVEAVGN</sequence>
<proteinExistence type="predicted"/>
<reference evidence="7" key="2">
    <citation type="submission" date="2021-04" db="EMBL/GenBank/DDBJ databases">
        <authorList>
            <person name="Gilroy R."/>
        </authorList>
    </citation>
    <scope>NUCLEOTIDE SEQUENCE</scope>
    <source>
        <strain evidence="7">B3-3758</strain>
    </source>
</reference>
<feature type="transmembrane region" description="Helical" evidence="6">
    <location>
        <begin position="278"/>
        <end position="298"/>
    </location>
</feature>
<evidence type="ECO:0000256" key="2">
    <source>
        <dbReference type="ARBA" id="ARBA00022475"/>
    </source>
</evidence>
<dbReference type="PANTHER" id="PTHR43702">
    <property type="entry name" value="L-FUCOSE-PROTON SYMPORTER"/>
    <property type="match status" value="1"/>
</dbReference>
<dbReference type="PANTHER" id="PTHR43702:SF3">
    <property type="entry name" value="PROTEIN TSGA"/>
    <property type="match status" value="1"/>
</dbReference>
<dbReference type="Proteomes" id="UP000824236">
    <property type="component" value="Unassembled WGS sequence"/>
</dbReference>
<comment type="subcellular location">
    <subcellularLocation>
        <location evidence="1">Cell inner membrane</location>
        <topology evidence="1">Multi-pass membrane protein</topology>
    </subcellularLocation>
</comment>
<evidence type="ECO:0000313" key="8">
    <source>
        <dbReference type="Proteomes" id="UP000824236"/>
    </source>
</evidence>
<evidence type="ECO:0000256" key="4">
    <source>
        <dbReference type="ARBA" id="ARBA00022989"/>
    </source>
</evidence>
<reference evidence="7" key="1">
    <citation type="journal article" date="2021" name="PeerJ">
        <title>Extensive microbial diversity within the chicken gut microbiome revealed by metagenomics and culture.</title>
        <authorList>
            <person name="Gilroy R."/>
            <person name="Ravi A."/>
            <person name="Getino M."/>
            <person name="Pursley I."/>
            <person name="Horton D.L."/>
            <person name="Alikhan N.F."/>
            <person name="Baker D."/>
            <person name="Gharbi K."/>
            <person name="Hall N."/>
            <person name="Watson M."/>
            <person name="Adriaenssens E.M."/>
            <person name="Foster-Nyarko E."/>
            <person name="Jarju S."/>
            <person name="Secka A."/>
            <person name="Antonio M."/>
            <person name="Oren A."/>
            <person name="Chaudhuri R.R."/>
            <person name="La Ragione R."/>
            <person name="Hildebrand F."/>
            <person name="Pallen M.J."/>
        </authorList>
    </citation>
    <scope>NUCLEOTIDE SEQUENCE</scope>
    <source>
        <strain evidence="7">B3-3758</strain>
    </source>
</reference>
<comment type="caution">
    <text evidence="7">The sequence shown here is derived from an EMBL/GenBank/DDBJ whole genome shotgun (WGS) entry which is preliminary data.</text>
</comment>
<keyword evidence="4 6" id="KW-1133">Transmembrane helix</keyword>
<dbReference type="InterPro" id="IPR050375">
    <property type="entry name" value="MFS_TsgA-like"/>
</dbReference>
<evidence type="ECO:0000256" key="6">
    <source>
        <dbReference type="SAM" id="Phobius"/>
    </source>
</evidence>
<evidence type="ECO:0000256" key="1">
    <source>
        <dbReference type="ARBA" id="ARBA00004429"/>
    </source>
</evidence>
<gene>
    <name evidence="7" type="ORF">H9791_05545</name>
</gene>
<dbReference type="AlphaFoldDB" id="A0A9E2KGG4"/>
<feature type="transmembrane region" description="Helical" evidence="6">
    <location>
        <begin position="389"/>
        <end position="408"/>
    </location>
</feature>
<dbReference type="EMBL" id="JAHLFO010000073">
    <property type="protein sequence ID" value="MBU3813958.1"/>
    <property type="molecule type" value="Genomic_DNA"/>
</dbReference>